<dbReference type="InterPro" id="IPR011008">
    <property type="entry name" value="Dimeric_a/b-barrel"/>
</dbReference>
<dbReference type="RefSeq" id="WP_159455595.1">
    <property type="nucleotide sequence ID" value="NZ_FWZT01000022.1"/>
</dbReference>
<sequence>MKRLVFMSFLAASILSTTVSVQTLANASPSEAPTVLGLPVEYLVVFEMKRSFVRPKHDERPNLNFEPRPFEGDLANTQILNDHLAYMAQLKAEGTLLTGGPLLENVEDLAKLDGAMFIYSAPSKQDVLDIINLDPFLSEGMMRIKFVRPMIDLTKAPVPAP</sequence>
<dbReference type="EMBL" id="FWZT01000022">
    <property type="protein sequence ID" value="SMF64454.1"/>
    <property type="molecule type" value="Genomic_DNA"/>
</dbReference>
<evidence type="ECO:0000313" key="5">
    <source>
        <dbReference type="Proteomes" id="UP000192907"/>
    </source>
</evidence>
<comment type="similarity">
    <text evidence="1">Belongs to the YciI family.</text>
</comment>
<evidence type="ECO:0000259" key="3">
    <source>
        <dbReference type="Pfam" id="PF03795"/>
    </source>
</evidence>
<dbReference type="Pfam" id="PF03795">
    <property type="entry name" value="YCII"/>
    <property type="match status" value="1"/>
</dbReference>
<protein>
    <submittedName>
        <fullName evidence="4">Uncharacterized conserved protein YciI, contains a putative active-site phosphohistidine</fullName>
    </submittedName>
</protein>
<keyword evidence="5" id="KW-1185">Reference proteome</keyword>
<evidence type="ECO:0000313" key="4">
    <source>
        <dbReference type="EMBL" id="SMF64454.1"/>
    </source>
</evidence>
<evidence type="ECO:0000256" key="1">
    <source>
        <dbReference type="ARBA" id="ARBA00007689"/>
    </source>
</evidence>
<gene>
    <name evidence="4" type="ORF">SAMN06296036_12238</name>
</gene>
<evidence type="ECO:0000256" key="2">
    <source>
        <dbReference type="SAM" id="SignalP"/>
    </source>
</evidence>
<proteinExistence type="inferred from homology"/>
<feature type="chain" id="PRO_5012193182" evidence="2">
    <location>
        <begin position="28"/>
        <end position="161"/>
    </location>
</feature>
<dbReference type="Gene3D" id="3.30.70.1060">
    <property type="entry name" value="Dimeric alpha+beta barrel"/>
    <property type="match status" value="1"/>
</dbReference>
<dbReference type="AlphaFoldDB" id="A0A1Y6CGR4"/>
<reference evidence="5" key="1">
    <citation type="submission" date="2017-04" db="EMBL/GenBank/DDBJ databases">
        <authorList>
            <person name="Varghese N."/>
            <person name="Submissions S."/>
        </authorList>
    </citation>
    <scope>NUCLEOTIDE SEQUENCE [LARGE SCALE GENOMIC DNA]</scope>
    <source>
        <strain evidence="5">RKEM611</strain>
    </source>
</reference>
<feature type="domain" description="YCII-related" evidence="3">
    <location>
        <begin position="77"/>
        <end position="150"/>
    </location>
</feature>
<dbReference type="Proteomes" id="UP000192907">
    <property type="component" value="Unassembled WGS sequence"/>
</dbReference>
<keyword evidence="2" id="KW-0732">Signal</keyword>
<dbReference type="InterPro" id="IPR005545">
    <property type="entry name" value="YCII"/>
</dbReference>
<accession>A0A1Y6CGR4</accession>
<dbReference type="SUPFAM" id="SSF54909">
    <property type="entry name" value="Dimeric alpha+beta barrel"/>
    <property type="match status" value="1"/>
</dbReference>
<name>A0A1Y6CGR4_9BACT</name>
<feature type="signal peptide" evidence="2">
    <location>
        <begin position="1"/>
        <end position="27"/>
    </location>
</feature>
<organism evidence="4 5">
    <name type="scientific">Pseudobacteriovorax antillogorgiicola</name>
    <dbReference type="NCBI Taxonomy" id="1513793"/>
    <lineage>
        <taxon>Bacteria</taxon>
        <taxon>Pseudomonadati</taxon>
        <taxon>Bdellovibrionota</taxon>
        <taxon>Oligoflexia</taxon>
        <taxon>Oligoflexales</taxon>
        <taxon>Pseudobacteriovoracaceae</taxon>
        <taxon>Pseudobacteriovorax</taxon>
    </lineage>
</organism>